<dbReference type="NCBIfam" id="TIGR01096">
    <property type="entry name" value="3A0103s03R"/>
    <property type="match status" value="1"/>
</dbReference>
<keyword evidence="6" id="KW-0574">Periplasm</keyword>
<evidence type="ECO:0000256" key="4">
    <source>
        <dbReference type="ARBA" id="ARBA00022729"/>
    </source>
</evidence>
<dbReference type="InterPro" id="IPR018313">
    <property type="entry name" value="SBP_3_CS"/>
</dbReference>
<dbReference type="SUPFAM" id="SSF52540">
    <property type="entry name" value="P-loop containing nucleoside triphosphate hydrolases"/>
    <property type="match status" value="1"/>
</dbReference>
<keyword evidence="10" id="KW-1185">Reference proteome</keyword>
<evidence type="ECO:0000256" key="2">
    <source>
        <dbReference type="ARBA" id="ARBA00004418"/>
    </source>
</evidence>
<dbReference type="InterPro" id="IPR027417">
    <property type="entry name" value="P-loop_NTPase"/>
</dbReference>
<proteinExistence type="predicted"/>
<dbReference type="PANTHER" id="PTHR43166">
    <property type="entry name" value="AMINO ACID IMPORT ATP-BINDING PROTEIN"/>
    <property type="match status" value="1"/>
</dbReference>
<dbReference type="Gene3D" id="3.40.190.10">
    <property type="entry name" value="Periplasmic binding protein-like II"/>
    <property type="match status" value="2"/>
</dbReference>
<keyword evidence="3" id="KW-0813">Transport</keyword>
<dbReference type="Pfam" id="PF00497">
    <property type="entry name" value="SBP_bac_3"/>
    <property type="match status" value="1"/>
</dbReference>
<dbReference type="GO" id="GO:0005524">
    <property type="term" value="F:ATP binding"/>
    <property type="evidence" value="ECO:0007669"/>
    <property type="project" value="UniProtKB-KW"/>
</dbReference>
<dbReference type="InterPro" id="IPR003593">
    <property type="entry name" value="AAA+_ATPase"/>
</dbReference>
<evidence type="ECO:0000256" key="5">
    <source>
        <dbReference type="ARBA" id="ARBA00022741"/>
    </source>
</evidence>
<dbReference type="EMBL" id="BRXU01000056">
    <property type="protein sequence ID" value="GLC61999.1"/>
    <property type="molecule type" value="Genomic_DNA"/>
</dbReference>
<feature type="domain" description="ABC transporter" evidence="8">
    <location>
        <begin position="1"/>
        <end position="225"/>
    </location>
</feature>
<name>A0A9W6C1G0_9CHLO</name>
<dbReference type="SUPFAM" id="SSF53850">
    <property type="entry name" value="Periplasmic binding protein-like II"/>
    <property type="match status" value="1"/>
</dbReference>
<dbReference type="SMART" id="SM00382">
    <property type="entry name" value="AAA"/>
    <property type="match status" value="1"/>
</dbReference>
<dbReference type="PROSITE" id="PS01039">
    <property type="entry name" value="SBP_BACTERIAL_3"/>
    <property type="match status" value="1"/>
</dbReference>
<dbReference type="SMART" id="SM00062">
    <property type="entry name" value="PBPb"/>
    <property type="match status" value="1"/>
</dbReference>
<dbReference type="InterPro" id="IPR005768">
    <property type="entry name" value="Lys_Arg_Orn-bd"/>
</dbReference>
<evidence type="ECO:0000256" key="1">
    <source>
        <dbReference type="ARBA" id="ARBA00004202"/>
    </source>
</evidence>
<dbReference type="GO" id="GO:0016887">
    <property type="term" value="F:ATP hydrolysis activity"/>
    <property type="evidence" value="ECO:0007669"/>
    <property type="project" value="InterPro"/>
</dbReference>
<keyword evidence="5" id="KW-0547">Nucleotide-binding</keyword>
<dbReference type="GO" id="GO:0005886">
    <property type="term" value="C:plasma membrane"/>
    <property type="evidence" value="ECO:0007669"/>
    <property type="project" value="UniProtKB-SubCell"/>
</dbReference>
<dbReference type="PROSITE" id="PS00211">
    <property type="entry name" value="ABC_TRANSPORTER_1"/>
    <property type="match status" value="1"/>
</dbReference>
<dbReference type="PROSITE" id="PS50893">
    <property type="entry name" value="ABC_TRANSPORTER_2"/>
    <property type="match status" value="1"/>
</dbReference>
<evidence type="ECO:0000259" key="8">
    <source>
        <dbReference type="PROSITE" id="PS50893"/>
    </source>
</evidence>
<dbReference type="AlphaFoldDB" id="A0A9W6C1G0"/>
<dbReference type="CDD" id="cd13703">
    <property type="entry name" value="PBP2_HisJ_LAO"/>
    <property type="match status" value="1"/>
</dbReference>
<dbReference type="InterPro" id="IPR003439">
    <property type="entry name" value="ABC_transporter-like_ATP-bd"/>
</dbReference>
<comment type="subcellular location">
    <subcellularLocation>
        <location evidence="1">Cell membrane</location>
        <topology evidence="1">Peripheral membrane protein</topology>
    </subcellularLocation>
    <subcellularLocation>
        <location evidence="2">Periplasm</location>
    </subcellularLocation>
</comment>
<dbReference type="CDD" id="cd03262">
    <property type="entry name" value="ABC_HisP_GlnQ"/>
    <property type="match status" value="1"/>
</dbReference>
<evidence type="ECO:0000256" key="3">
    <source>
        <dbReference type="ARBA" id="ARBA00022448"/>
    </source>
</evidence>
<dbReference type="InterPro" id="IPR050086">
    <property type="entry name" value="MetN_ABC_transporter-like"/>
</dbReference>
<dbReference type="Pfam" id="PF00005">
    <property type="entry name" value="ABC_tran"/>
    <property type="match status" value="1"/>
</dbReference>
<evidence type="ECO:0000256" key="6">
    <source>
        <dbReference type="ARBA" id="ARBA00022764"/>
    </source>
</evidence>
<evidence type="ECO:0000313" key="9">
    <source>
        <dbReference type="EMBL" id="GLC61999.1"/>
    </source>
</evidence>
<dbReference type="PANTHER" id="PTHR43166:SF35">
    <property type="entry name" value="L-CYSTINE IMPORT ATP-BINDING PROTEIN TCYN"/>
    <property type="match status" value="1"/>
</dbReference>
<keyword evidence="4" id="KW-0732">Signal</keyword>
<dbReference type="Gene3D" id="3.40.50.300">
    <property type="entry name" value="P-loop containing nucleotide triphosphate hydrolases"/>
    <property type="match status" value="1"/>
</dbReference>
<evidence type="ECO:0000256" key="7">
    <source>
        <dbReference type="ARBA" id="ARBA00022840"/>
    </source>
</evidence>
<protein>
    <recommendedName>
        <fullName evidence="8">ABC transporter domain-containing protein</fullName>
    </recommendedName>
</protein>
<keyword evidence="7" id="KW-0067">ATP-binding</keyword>
<dbReference type="InterPro" id="IPR017871">
    <property type="entry name" value="ABC_transporter-like_CS"/>
</dbReference>
<comment type="caution">
    <text evidence="9">The sequence shown here is derived from an EMBL/GenBank/DDBJ whole genome shotgun (WGS) entry which is preliminary data.</text>
</comment>
<dbReference type="Proteomes" id="UP001165080">
    <property type="component" value="Unassembled WGS sequence"/>
</dbReference>
<evidence type="ECO:0000313" key="10">
    <source>
        <dbReference type="Proteomes" id="UP001165080"/>
    </source>
</evidence>
<accession>A0A9W6C1G0</accession>
<reference evidence="9 10" key="1">
    <citation type="journal article" date="2023" name="Commun. Biol.">
        <title>Reorganization of the ancestral sex-determining regions during the evolution of trioecy in Pleodorina starrii.</title>
        <authorList>
            <person name="Takahashi K."/>
            <person name="Suzuki S."/>
            <person name="Kawai-Toyooka H."/>
            <person name="Yamamoto K."/>
            <person name="Hamaji T."/>
            <person name="Ootsuki R."/>
            <person name="Yamaguchi H."/>
            <person name="Kawachi M."/>
            <person name="Higashiyama T."/>
            <person name="Nozaki H."/>
        </authorList>
    </citation>
    <scope>NUCLEOTIDE SEQUENCE [LARGE SCALE GENOMIC DNA]</scope>
    <source>
        <strain evidence="9 10">NIES-4479</strain>
    </source>
</reference>
<sequence length="461" mass="50503">MTAEKGDVVAILGASGSGKSTFLRCINLLETPTDGTVWLKGEEMRMTSHRGERRPVDHRQVERMRSKLAMVFQGFNLWSHMTVMENIIEGPVHVLGTPRREARDKAAALLAKVGLSDRAEYYPAHLSGGQQQRVAIARALAMEPDVMLFDEPTSALDPELVGEVLAVMRALADEGRTMLVVTHEMAFARDVSSKTVFLNKGEICEQGAPADLFRTLATGALAQDTLRIGVEGAYPPFSYKEADGGLAGFDIEIARALCAQMKRECELVEQEWDGMIPALKARKFDAIVASMSITEERKRQIDFSDKYYKTPARVVAPKDSGLQGTAEGLAGKRLGVQRGSTHQCYAEANFPDAEIVLYGTQDEVFRDLTLGRIDAQLSDSLIAQEGFLSKPEGADYAFLPGDHTDVECYGEGVGVAVRKGDDELRNAFSAAITAIRDNGTYKTINDTYFPFNIYGGRPEGM</sequence>
<dbReference type="InterPro" id="IPR001638">
    <property type="entry name" value="Solute-binding_3/MltF_N"/>
</dbReference>
<organism evidence="9 10">
    <name type="scientific">Pleodorina starrii</name>
    <dbReference type="NCBI Taxonomy" id="330485"/>
    <lineage>
        <taxon>Eukaryota</taxon>
        <taxon>Viridiplantae</taxon>
        <taxon>Chlorophyta</taxon>
        <taxon>core chlorophytes</taxon>
        <taxon>Chlorophyceae</taxon>
        <taxon>CS clade</taxon>
        <taxon>Chlamydomonadales</taxon>
        <taxon>Volvocaceae</taxon>
        <taxon>Pleodorina</taxon>
    </lineage>
</organism>
<gene>
    <name evidence="9" type="primary">PLESTB003005</name>
    <name evidence="9" type="ORF">PLESTB_001828500</name>
</gene>